<dbReference type="GO" id="GO:0007018">
    <property type="term" value="P:microtubule-based movement"/>
    <property type="evidence" value="ECO:0007669"/>
    <property type="project" value="InterPro"/>
</dbReference>
<dbReference type="PROSITE" id="PS50067">
    <property type="entry name" value="KINESIN_MOTOR_2"/>
    <property type="match status" value="1"/>
</dbReference>
<comment type="caution">
    <text evidence="4">The sequence shown here is derived from an EMBL/GenBank/DDBJ whole genome shotgun (WGS) entry which is preliminary data.</text>
</comment>
<accession>A0A6A4ZQ24</accession>
<keyword evidence="1" id="KW-0505">Motor protein</keyword>
<dbReference type="GO" id="GO:0003777">
    <property type="term" value="F:microtubule motor activity"/>
    <property type="evidence" value="ECO:0007669"/>
    <property type="project" value="InterPro"/>
</dbReference>
<dbReference type="SMART" id="SM00129">
    <property type="entry name" value="KISc"/>
    <property type="match status" value="1"/>
</dbReference>
<keyword evidence="1" id="KW-0547">Nucleotide-binding</keyword>
<feature type="binding site" evidence="1">
    <location>
        <begin position="191"/>
        <end position="198"/>
    </location>
    <ligand>
        <name>ATP</name>
        <dbReference type="ChEBI" id="CHEBI:30616"/>
    </ligand>
</feature>
<dbReference type="Pfam" id="PF00225">
    <property type="entry name" value="Kinesin"/>
    <property type="match status" value="2"/>
</dbReference>
<comment type="similarity">
    <text evidence="1">Belongs to the TRAFAC class myosin-kinesin ATPase superfamily. Kinesin family.</text>
</comment>
<dbReference type="VEuPathDB" id="FungiDB:H257_14123"/>
<feature type="domain" description="Kinesin motor" evidence="3">
    <location>
        <begin position="84"/>
        <end position="535"/>
    </location>
</feature>
<dbReference type="PANTHER" id="PTHR24115">
    <property type="entry name" value="KINESIN-RELATED"/>
    <property type="match status" value="1"/>
</dbReference>
<evidence type="ECO:0000259" key="3">
    <source>
        <dbReference type="PROSITE" id="PS50067"/>
    </source>
</evidence>
<dbReference type="GO" id="GO:0008017">
    <property type="term" value="F:microtubule binding"/>
    <property type="evidence" value="ECO:0007669"/>
    <property type="project" value="InterPro"/>
</dbReference>
<dbReference type="Proteomes" id="UP000469452">
    <property type="component" value="Unassembled WGS sequence"/>
</dbReference>
<feature type="region of interest" description="Disordered" evidence="2">
    <location>
        <begin position="54"/>
        <end position="79"/>
    </location>
</feature>
<name>A0A6A4ZQ24_APHAT</name>
<evidence type="ECO:0000313" key="4">
    <source>
        <dbReference type="EMBL" id="KAF0709805.1"/>
    </source>
</evidence>
<evidence type="ECO:0000313" key="5">
    <source>
        <dbReference type="Proteomes" id="UP000469452"/>
    </source>
</evidence>
<dbReference type="InterPro" id="IPR036961">
    <property type="entry name" value="Kinesin_motor_dom_sf"/>
</dbReference>
<keyword evidence="1" id="KW-0067">ATP-binding</keyword>
<reference evidence="4 5" key="1">
    <citation type="submission" date="2019-06" db="EMBL/GenBank/DDBJ databases">
        <title>Genomics analysis of Aphanomyces spp. identifies a new class of oomycete effector associated with host adaptation.</title>
        <authorList>
            <person name="Gaulin E."/>
        </authorList>
    </citation>
    <scope>NUCLEOTIDE SEQUENCE [LARGE SCALE GENOMIC DNA]</scope>
    <source>
        <strain evidence="4 5">E</strain>
    </source>
</reference>
<dbReference type="AlphaFoldDB" id="A0A6A4ZQ24"/>
<proteinExistence type="inferred from homology"/>
<dbReference type="SUPFAM" id="SSF52540">
    <property type="entry name" value="P-loop containing nucleoside triphosphate hydrolases"/>
    <property type="match status" value="1"/>
</dbReference>
<dbReference type="GO" id="GO:0005871">
    <property type="term" value="C:kinesin complex"/>
    <property type="evidence" value="ECO:0007669"/>
    <property type="project" value="TreeGrafter"/>
</dbReference>
<dbReference type="InterPro" id="IPR027640">
    <property type="entry name" value="Kinesin-like_fam"/>
</dbReference>
<dbReference type="Gene3D" id="3.40.850.10">
    <property type="entry name" value="Kinesin motor domain"/>
    <property type="match status" value="1"/>
</dbReference>
<dbReference type="GO" id="GO:0005874">
    <property type="term" value="C:microtubule"/>
    <property type="evidence" value="ECO:0007669"/>
    <property type="project" value="TreeGrafter"/>
</dbReference>
<dbReference type="GO" id="GO:0005524">
    <property type="term" value="F:ATP binding"/>
    <property type="evidence" value="ECO:0007669"/>
    <property type="project" value="UniProtKB-UniRule"/>
</dbReference>
<protein>
    <recommendedName>
        <fullName evidence="3">Kinesin motor domain-containing protein</fullName>
    </recommendedName>
</protein>
<dbReference type="EMBL" id="VJMI01018698">
    <property type="protein sequence ID" value="KAF0709805.1"/>
    <property type="molecule type" value="Genomic_DNA"/>
</dbReference>
<evidence type="ECO:0000256" key="2">
    <source>
        <dbReference type="SAM" id="MobiDB-lite"/>
    </source>
</evidence>
<dbReference type="InterPro" id="IPR001752">
    <property type="entry name" value="Kinesin_motor_dom"/>
</dbReference>
<dbReference type="PRINTS" id="PR00380">
    <property type="entry name" value="KINESINHEAVY"/>
</dbReference>
<dbReference type="InterPro" id="IPR027417">
    <property type="entry name" value="P-loop_NTPase"/>
</dbReference>
<gene>
    <name evidence="4" type="ORF">AaE_012763</name>
</gene>
<dbReference type="GO" id="GO:0016887">
    <property type="term" value="F:ATP hydrolysis activity"/>
    <property type="evidence" value="ECO:0007669"/>
    <property type="project" value="TreeGrafter"/>
</dbReference>
<evidence type="ECO:0000256" key="1">
    <source>
        <dbReference type="PROSITE-ProRule" id="PRU00283"/>
    </source>
</evidence>
<organism evidence="4 5">
    <name type="scientific">Aphanomyces astaci</name>
    <name type="common">Crayfish plague agent</name>
    <dbReference type="NCBI Taxonomy" id="112090"/>
    <lineage>
        <taxon>Eukaryota</taxon>
        <taxon>Sar</taxon>
        <taxon>Stramenopiles</taxon>
        <taxon>Oomycota</taxon>
        <taxon>Saprolegniomycetes</taxon>
        <taxon>Saprolegniales</taxon>
        <taxon>Verrucalvaceae</taxon>
        <taxon>Aphanomyces</taxon>
    </lineage>
</organism>
<dbReference type="PANTHER" id="PTHR24115:SF0">
    <property type="entry name" value="FI21273P1-RELATED"/>
    <property type="match status" value="1"/>
</dbReference>
<sequence>MLKSEVWICCSFGMAGVSEGRFDSHSFDYWANPTVEEWDMSMWIGSYIPKARTASETSPRHSLPTHQDPPGSRASGVAKQVKKSVDVHVRIRPLIDGEVERQDATLSFQTSTTRGTSLSFSLPKTDNDDVEFVEVLGGFQVPKSKPKRDKRFSHFTSVHRDVTNRSFFDATVAPLVDEALAGRTGCCFAYGHTGSGKTHTILGYGAEHGMYHLAATQLFAALDRVNMDVHDDQDRVKIQVRFNEVYNGDVYDLLHDGAKCFVREDGHGKVQIRSDTTTDAVTGLVTTAFSSSHLATSETELLAIVTKGTLSRATGNSNVHRASSRSHALLQMELVSDRVLALRDVVARKEAELGRCGYERDSLDMDIFVRQHDKFEGKWVKKADALASTPAECAQLLQFRRLYARLEAEIAAAQADVANAPGLPCVGGAVVFVDLAGSEHASKITDGIQKTDDEQQECREINQSLSALRACFLATARGHRSVSCYRESKLTLALRDHLRAHGGSRTVMIAAISPSSFHVDKTIHTLQYAQMVAQP</sequence>
<dbReference type="GO" id="GO:0005819">
    <property type="term" value="C:spindle"/>
    <property type="evidence" value="ECO:0007669"/>
    <property type="project" value="TreeGrafter"/>
</dbReference>